<name>A0A2P2E098_9LEPT</name>
<keyword evidence="5" id="KW-1185">Reference proteome</keyword>
<evidence type="ECO:0000256" key="2">
    <source>
        <dbReference type="PROSITE-ProRule" id="PRU00335"/>
    </source>
</evidence>
<dbReference type="Proteomes" id="UP000245133">
    <property type="component" value="Unassembled WGS sequence"/>
</dbReference>
<proteinExistence type="predicted"/>
<protein>
    <submittedName>
        <fullName evidence="4">Transcriptional regulator, TetR family</fullName>
    </submittedName>
</protein>
<organism evidence="4 5">
    <name type="scientific">Leptospira ryugenii</name>
    <dbReference type="NCBI Taxonomy" id="1917863"/>
    <lineage>
        <taxon>Bacteria</taxon>
        <taxon>Pseudomonadati</taxon>
        <taxon>Spirochaetota</taxon>
        <taxon>Spirochaetia</taxon>
        <taxon>Leptospirales</taxon>
        <taxon>Leptospiraceae</taxon>
        <taxon>Leptospira</taxon>
    </lineage>
</organism>
<dbReference type="PANTHER" id="PTHR43479">
    <property type="entry name" value="ACREF/ENVCD OPERON REPRESSOR-RELATED"/>
    <property type="match status" value="1"/>
</dbReference>
<dbReference type="Pfam" id="PF17928">
    <property type="entry name" value="TetR_C_22"/>
    <property type="match status" value="1"/>
</dbReference>
<dbReference type="InterPro" id="IPR009057">
    <property type="entry name" value="Homeodomain-like_sf"/>
</dbReference>
<gene>
    <name evidence="4" type="ORF">LPTSP4_18230</name>
</gene>
<dbReference type="PRINTS" id="PR00455">
    <property type="entry name" value="HTHTETR"/>
</dbReference>
<keyword evidence="1 2" id="KW-0238">DNA-binding</keyword>
<accession>A0A2P2E098</accession>
<feature type="DNA-binding region" description="H-T-H motif" evidence="2">
    <location>
        <begin position="39"/>
        <end position="58"/>
    </location>
</feature>
<dbReference type="InterPro" id="IPR050624">
    <property type="entry name" value="HTH-type_Tx_Regulator"/>
</dbReference>
<dbReference type="InterPro" id="IPR001647">
    <property type="entry name" value="HTH_TetR"/>
</dbReference>
<reference evidence="4 5" key="1">
    <citation type="submission" date="2018-02" db="EMBL/GenBank/DDBJ databases">
        <title>Novel Leptospira species isolated from soil and water in Japan.</title>
        <authorList>
            <person name="Nakao R."/>
            <person name="Masuzawa T."/>
        </authorList>
    </citation>
    <scope>NUCLEOTIDE SEQUENCE [LARGE SCALE GENOMIC DNA]</scope>
    <source>
        <strain evidence="4 5">YH101</strain>
    </source>
</reference>
<dbReference type="SUPFAM" id="SSF46689">
    <property type="entry name" value="Homeodomain-like"/>
    <property type="match status" value="1"/>
</dbReference>
<dbReference type="PROSITE" id="PS50977">
    <property type="entry name" value="HTH_TETR_2"/>
    <property type="match status" value="1"/>
</dbReference>
<evidence type="ECO:0000313" key="4">
    <source>
        <dbReference type="EMBL" id="GBF50298.1"/>
    </source>
</evidence>
<dbReference type="AlphaFoldDB" id="A0A2P2E098"/>
<evidence type="ECO:0000313" key="5">
    <source>
        <dbReference type="Proteomes" id="UP000245133"/>
    </source>
</evidence>
<feature type="domain" description="HTH tetR-type" evidence="3">
    <location>
        <begin position="16"/>
        <end position="76"/>
    </location>
</feature>
<dbReference type="PANTHER" id="PTHR43479:SF11">
    <property type="entry name" value="ACREF_ENVCD OPERON REPRESSOR-RELATED"/>
    <property type="match status" value="1"/>
</dbReference>
<dbReference type="Gene3D" id="1.10.357.10">
    <property type="entry name" value="Tetracycline Repressor, domain 2"/>
    <property type="match status" value="1"/>
</dbReference>
<evidence type="ECO:0000256" key="1">
    <source>
        <dbReference type="ARBA" id="ARBA00023125"/>
    </source>
</evidence>
<sequence>MAKPMSRVTPKQNRAIQTRESILAVSKALIIEVGALNFQMAEVSQRTGLSIGSIYKYFSNKEAIFQELAKDHLSRLRKILFEELLRHRDVREPSISIPKSVDGIIDRFFEFYQSDRSFREIWSISQVSIELIKLDKKDSKENAKLVSRALSDLPKGKESLPVEEIAFFLCDTTGYVLRSALDYPQKKATQIKDDWKFLLKHYLLSKFPPETNP</sequence>
<evidence type="ECO:0000259" key="3">
    <source>
        <dbReference type="PROSITE" id="PS50977"/>
    </source>
</evidence>
<dbReference type="GO" id="GO:0003677">
    <property type="term" value="F:DNA binding"/>
    <property type="evidence" value="ECO:0007669"/>
    <property type="project" value="UniProtKB-UniRule"/>
</dbReference>
<dbReference type="InterPro" id="IPR041674">
    <property type="entry name" value="TetR_C_22"/>
</dbReference>
<comment type="caution">
    <text evidence="4">The sequence shown here is derived from an EMBL/GenBank/DDBJ whole genome shotgun (WGS) entry which is preliminary data.</text>
</comment>
<dbReference type="Pfam" id="PF00440">
    <property type="entry name" value="TetR_N"/>
    <property type="match status" value="1"/>
</dbReference>
<dbReference type="EMBL" id="BFBB01000004">
    <property type="protein sequence ID" value="GBF50298.1"/>
    <property type="molecule type" value="Genomic_DNA"/>
</dbReference>